<keyword evidence="6" id="KW-0805">Transcription regulation</keyword>
<evidence type="ECO:0000256" key="2">
    <source>
        <dbReference type="ARBA" id="ARBA00022723"/>
    </source>
</evidence>
<evidence type="ECO:0000313" key="13">
    <source>
        <dbReference type="EMBL" id="EGD80273.1"/>
    </source>
</evidence>
<keyword evidence="7" id="KW-0238">DNA-binding</keyword>
<gene>
    <name evidence="13" type="ORF">PTSG_10529</name>
</gene>
<evidence type="ECO:0000313" key="14">
    <source>
        <dbReference type="Proteomes" id="UP000007799"/>
    </source>
</evidence>
<dbReference type="Proteomes" id="UP000007799">
    <property type="component" value="Unassembled WGS sequence"/>
</dbReference>
<dbReference type="FunFam" id="3.30.160.60:FF:000325">
    <property type="entry name" value="ZFP90 zinc finger protein"/>
    <property type="match status" value="1"/>
</dbReference>
<keyword evidence="2" id="KW-0479">Metal-binding</keyword>
<dbReference type="FunFam" id="3.30.160.60:FF:001730">
    <property type="entry name" value="zinc finger protein 660"/>
    <property type="match status" value="1"/>
</dbReference>
<dbReference type="SMART" id="SM00355">
    <property type="entry name" value="ZnF_C2H2"/>
    <property type="match status" value="2"/>
</dbReference>
<keyword evidence="8" id="KW-0804">Transcription</keyword>
<dbReference type="PANTHER" id="PTHR23235:SF120">
    <property type="entry name" value="KRUPPEL-LIKE FACTOR 15"/>
    <property type="match status" value="1"/>
</dbReference>
<dbReference type="KEGG" id="sre:PTSG_10529"/>
<evidence type="ECO:0000256" key="10">
    <source>
        <dbReference type="PROSITE-ProRule" id="PRU00042"/>
    </source>
</evidence>
<evidence type="ECO:0000256" key="4">
    <source>
        <dbReference type="ARBA" id="ARBA00022771"/>
    </source>
</evidence>
<keyword evidence="9" id="KW-0539">Nucleus</keyword>
<keyword evidence="14" id="KW-1185">Reference proteome</keyword>
<dbReference type="GeneID" id="16068588"/>
<evidence type="ECO:0000256" key="5">
    <source>
        <dbReference type="ARBA" id="ARBA00022833"/>
    </source>
</evidence>
<dbReference type="PROSITE" id="PS50157">
    <property type="entry name" value="ZINC_FINGER_C2H2_2"/>
    <property type="match status" value="2"/>
</dbReference>
<evidence type="ECO:0000256" key="8">
    <source>
        <dbReference type="ARBA" id="ARBA00023163"/>
    </source>
</evidence>
<dbReference type="GO" id="GO:0000981">
    <property type="term" value="F:DNA-binding transcription factor activity, RNA polymerase II-specific"/>
    <property type="evidence" value="ECO:0007669"/>
    <property type="project" value="TreeGrafter"/>
</dbReference>
<reference evidence="13" key="1">
    <citation type="submission" date="2009-08" db="EMBL/GenBank/DDBJ databases">
        <title>Annotation of Salpingoeca rosetta.</title>
        <authorList>
            <consortium name="The Broad Institute Genome Sequencing Platform"/>
            <person name="Russ C."/>
            <person name="Cuomo C."/>
            <person name="Burger G."/>
            <person name="Gray M.W."/>
            <person name="Holland P.W.H."/>
            <person name="King N."/>
            <person name="Lang F.B.F."/>
            <person name="Roger A.J."/>
            <person name="Ruiz-Trillo I."/>
            <person name="Young S.K."/>
            <person name="Zeng Q."/>
            <person name="Gargeya S."/>
            <person name="Alvarado L."/>
            <person name="Berlin A."/>
            <person name="Chapman S.B."/>
            <person name="Chen Z."/>
            <person name="Freedman E."/>
            <person name="Gellesch M."/>
            <person name="Goldberg J."/>
            <person name="Griggs A."/>
            <person name="Gujja S."/>
            <person name="Heilman E."/>
            <person name="Heiman D."/>
            <person name="Howarth C."/>
            <person name="Mehta T."/>
            <person name="Neiman D."/>
            <person name="Pearson M."/>
            <person name="Roberts A."/>
            <person name="Saif S."/>
            <person name="Shea T."/>
            <person name="Shenoy N."/>
            <person name="Sisk P."/>
            <person name="Stolte C."/>
            <person name="Sykes S."/>
            <person name="White J."/>
            <person name="Yandava C."/>
            <person name="Haas B."/>
            <person name="Nusbaum C."/>
            <person name="Birren B."/>
        </authorList>
    </citation>
    <scope>NUCLEOTIDE SEQUENCE [LARGE SCALE GENOMIC DNA]</scope>
    <source>
        <strain evidence="13">ATCC 50818</strain>
    </source>
</reference>
<dbReference type="eggNOG" id="KOG1721">
    <property type="taxonomic scope" value="Eukaryota"/>
</dbReference>
<feature type="compositionally biased region" description="Basic and acidic residues" evidence="11">
    <location>
        <begin position="84"/>
        <end position="99"/>
    </location>
</feature>
<feature type="domain" description="C2H2-type" evidence="12">
    <location>
        <begin position="37"/>
        <end position="64"/>
    </location>
</feature>
<accession>F2URL8</accession>
<proteinExistence type="predicted"/>
<protein>
    <recommendedName>
        <fullName evidence="12">C2H2-type domain-containing protein</fullName>
    </recommendedName>
</protein>
<name>F2URL8_SALR5</name>
<dbReference type="InterPro" id="IPR013087">
    <property type="entry name" value="Znf_C2H2_type"/>
</dbReference>
<feature type="domain" description="C2H2-type" evidence="12">
    <location>
        <begin position="65"/>
        <end position="92"/>
    </location>
</feature>
<keyword evidence="3" id="KW-0677">Repeat</keyword>
<dbReference type="SUPFAM" id="SSF57667">
    <property type="entry name" value="beta-beta-alpha zinc fingers"/>
    <property type="match status" value="1"/>
</dbReference>
<evidence type="ECO:0000256" key="7">
    <source>
        <dbReference type="ARBA" id="ARBA00023125"/>
    </source>
</evidence>
<dbReference type="RefSeq" id="XP_004988063.1">
    <property type="nucleotide sequence ID" value="XM_004988006.1"/>
</dbReference>
<evidence type="ECO:0000256" key="9">
    <source>
        <dbReference type="ARBA" id="ARBA00023242"/>
    </source>
</evidence>
<dbReference type="PANTHER" id="PTHR23235">
    <property type="entry name" value="KRUEPPEL-LIKE TRANSCRIPTION FACTOR"/>
    <property type="match status" value="1"/>
</dbReference>
<evidence type="ECO:0000259" key="12">
    <source>
        <dbReference type="PROSITE" id="PS50157"/>
    </source>
</evidence>
<dbReference type="STRING" id="946362.F2URL8"/>
<dbReference type="Pfam" id="PF00096">
    <property type="entry name" value="zf-C2H2"/>
    <property type="match status" value="2"/>
</dbReference>
<organism evidence="14">
    <name type="scientific">Salpingoeca rosetta (strain ATCC 50818 / BSB-021)</name>
    <dbReference type="NCBI Taxonomy" id="946362"/>
    <lineage>
        <taxon>Eukaryota</taxon>
        <taxon>Choanoflagellata</taxon>
        <taxon>Craspedida</taxon>
        <taxon>Salpingoecidae</taxon>
        <taxon>Salpingoeca</taxon>
    </lineage>
</organism>
<sequence>MTCGFAGSYTLTQDHTNRQAKKAARRVAAKLPTKRKHICKECGKAFNSSSNLCRHRRIHTGKKPYACTFCGFKFNNSSNRKKHERDYCKQRPELQQDAN</sequence>
<dbReference type="GO" id="GO:0000978">
    <property type="term" value="F:RNA polymerase II cis-regulatory region sequence-specific DNA binding"/>
    <property type="evidence" value="ECO:0007669"/>
    <property type="project" value="TreeGrafter"/>
</dbReference>
<dbReference type="PROSITE" id="PS00028">
    <property type="entry name" value="ZINC_FINGER_C2H2_1"/>
    <property type="match status" value="1"/>
</dbReference>
<dbReference type="GO" id="GO:0005634">
    <property type="term" value="C:nucleus"/>
    <property type="evidence" value="ECO:0007669"/>
    <property type="project" value="UniProtKB-SubCell"/>
</dbReference>
<evidence type="ECO:0000256" key="3">
    <source>
        <dbReference type="ARBA" id="ARBA00022737"/>
    </source>
</evidence>
<dbReference type="AlphaFoldDB" id="F2URL8"/>
<dbReference type="Gene3D" id="3.30.160.60">
    <property type="entry name" value="Classic Zinc Finger"/>
    <property type="match status" value="2"/>
</dbReference>
<keyword evidence="5" id="KW-0862">Zinc</keyword>
<evidence type="ECO:0000256" key="6">
    <source>
        <dbReference type="ARBA" id="ARBA00023015"/>
    </source>
</evidence>
<comment type="subcellular location">
    <subcellularLocation>
        <location evidence="1">Nucleus</location>
    </subcellularLocation>
</comment>
<dbReference type="GO" id="GO:0008270">
    <property type="term" value="F:zinc ion binding"/>
    <property type="evidence" value="ECO:0007669"/>
    <property type="project" value="UniProtKB-KW"/>
</dbReference>
<dbReference type="OrthoDB" id="654211at2759"/>
<dbReference type="InParanoid" id="F2URL8"/>
<dbReference type="InterPro" id="IPR036236">
    <property type="entry name" value="Znf_C2H2_sf"/>
</dbReference>
<feature type="region of interest" description="Disordered" evidence="11">
    <location>
        <begin position="77"/>
        <end position="99"/>
    </location>
</feature>
<keyword evidence="4 10" id="KW-0863">Zinc-finger</keyword>
<evidence type="ECO:0000256" key="11">
    <source>
        <dbReference type="SAM" id="MobiDB-lite"/>
    </source>
</evidence>
<dbReference type="EMBL" id="GL832992">
    <property type="protein sequence ID" value="EGD80273.1"/>
    <property type="molecule type" value="Genomic_DNA"/>
</dbReference>
<evidence type="ECO:0000256" key="1">
    <source>
        <dbReference type="ARBA" id="ARBA00004123"/>
    </source>
</evidence>